<organism evidence="3 4">
    <name type="scientific">Methanoregula boonei (strain DSM 21154 / JCM 14090 / 6A8)</name>
    <dbReference type="NCBI Taxonomy" id="456442"/>
    <lineage>
        <taxon>Archaea</taxon>
        <taxon>Methanobacteriati</taxon>
        <taxon>Methanobacteriota</taxon>
        <taxon>Stenosarchaea group</taxon>
        <taxon>Methanomicrobia</taxon>
        <taxon>Methanomicrobiales</taxon>
        <taxon>Methanoregulaceae</taxon>
        <taxon>Methanoregula</taxon>
    </lineage>
</organism>
<evidence type="ECO:0000313" key="3">
    <source>
        <dbReference type="EMBL" id="ABS55703.1"/>
    </source>
</evidence>
<evidence type="ECO:0000313" key="4">
    <source>
        <dbReference type="Proteomes" id="UP000002408"/>
    </source>
</evidence>
<protein>
    <submittedName>
        <fullName evidence="3">Uncharacterized protein</fullName>
    </submittedName>
</protein>
<dbReference type="STRING" id="456442.Mboo_1185"/>
<proteinExistence type="predicted"/>
<dbReference type="eggNOG" id="arCOG03906">
    <property type="taxonomic scope" value="Archaea"/>
</dbReference>
<feature type="compositionally biased region" description="Low complexity" evidence="1">
    <location>
        <begin position="171"/>
        <end position="191"/>
    </location>
</feature>
<dbReference type="KEGG" id="mbn:Mboo_1185"/>
<keyword evidence="4" id="KW-1185">Reference proteome</keyword>
<gene>
    <name evidence="3" type="ordered locus">Mboo_1185</name>
</gene>
<accession>A7I7J2</accession>
<feature type="transmembrane region" description="Helical" evidence="2">
    <location>
        <begin position="201"/>
        <end position="220"/>
    </location>
</feature>
<keyword evidence="2" id="KW-0812">Transmembrane</keyword>
<dbReference type="HOGENOM" id="CLU_1222517_0_0_2"/>
<keyword evidence="2" id="KW-1133">Transmembrane helix</keyword>
<sequence length="226" mass="23907" precursor="true">MIVTMKKFLMCITLLVIITSIPIAAAADNGGDNGINQTNASQPYYITIDPIGDHTVNEIFFMNGTTNLPVSENVSIFIGPNWANPSGEGSSFTANVAVLQGENGANFWSCNITPTLWVTRLVGAHQSTNDIEYFNFGNFIGSVSSPKFNITAHSELFAISSVEPNTPSIPTGTHTPSQTPTTTLSLNQTGAIPPPPSPTSASPLSLIVPLVAIVGIVVLYSTGRNR</sequence>
<evidence type="ECO:0000256" key="2">
    <source>
        <dbReference type="SAM" id="Phobius"/>
    </source>
</evidence>
<name>A7I7J2_METB6</name>
<dbReference type="AlphaFoldDB" id="A7I7J2"/>
<feature type="region of interest" description="Disordered" evidence="1">
    <location>
        <begin position="164"/>
        <end position="198"/>
    </location>
</feature>
<reference evidence="4" key="1">
    <citation type="journal article" date="2015" name="Microbiology">
        <title>Genome of Methanoregula boonei 6A8 reveals adaptations to oligotrophic peatland environments.</title>
        <authorList>
            <person name="Braeuer S."/>
            <person name="Cadillo-Quiroz H."/>
            <person name="Kyrpides N."/>
            <person name="Woyke T."/>
            <person name="Goodwin L."/>
            <person name="Detter C."/>
            <person name="Podell S."/>
            <person name="Yavitt J.B."/>
            <person name="Zinder S.H."/>
        </authorList>
    </citation>
    <scope>NUCLEOTIDE SEQUENCE [LARGE SCALE GENOMIC DNA]</scope>
    <source>
        <strain evidence="4">DSM 21154 / JCM 14090 / 6A8</strain>
    </source>
</reference>
<evidence type="ECO:0000256" key="1">
    <source>
        <dbReference type="SAM" id="MobiDB-lite"/>
    </source>
</evidence>
<dbReference type="EMBL" id="CP000780">
    <property type="protein sequence ID" value="ABS55703.1"/>
    <property type="molecule type" value="Genomic_DNA"/>
</dbReference>
<dbReference type="Proteomes" id="UP000002408">
    <property type="component" value="Chromosome"/>
</dbReference>
<keyword evidence="2" id="KW-0472">Membrane</keyword>